<dbReference type="AlphaFoldDB" id="A0A498SNC2"/>
<dbReference type="SMART" id="SM00591">
    <property type="entry name" value="RWD"/>
    <property type="match status" value="1"/>
</dbReference>
<dbReference type="InterPro" id="IPR001841">
    <property type="entry name" value="Znf_RING"/>
</dbReference>
<dbReference type="InterPro" id="IPR006575">
    <property type="entry name" value="RWD_dom"/>
</dbReference>
<keyword evidence="1 3" id="KW-0863">Zinc-finger</keyword>
<dbReference type="Pfam" id="PF05773">
    <property type="entry name" value="RWD"/>
    <property type="match status" value="1"/>
</dbReference>
<dbReference type="OrthoDB" id="432311at2759"/>
<organism evidence="8 9">
    <name type="scientific">Acanthocheilonema viteae</name>
    <name type="common">Filarial nematode worm</name>
    <name type="synonym">Dipetalonema viteae</name>
    <dbReference type="NCBI Taxonomy" id="6277"/>
    <lineage>
        <taxon>Eukaryota</taxon>
        <taxon>Metazoa</taxon>
        <taxon>Ecdysozoa</taxon>
        <taxon>Nematoda</taxon>
        <taxon>Chromadorea</taxon>
        <taxon>Rhabditida</taxon>
        <taxon>Spirurina</taxon>
        <taxon>Spiruromorpha</taxon>
        <taxon>Filarioidea</taxon>
        <taxon>Onchocercidae</taxon>
        <taxon>Acanthocheilonema</taxon>
    </lineage>
</organism>
<keyword evidence="2" id="KW-0862">Zinc</keyword>
<dbReference type="PROSITE" id="PS50800">
    <property type="entry name" value="SAP"/>
    <property type="match status" value="1"/>
</dbReference>
<dbReference type="PROSITE" id="PS50089">
    <property type="entry name" value="ZF_RING_2"/>
    <property type="match status" value="1"/>
</dbReference>
<keyword evidence="9" id="KW-1185">Reference proteome</keyword>
<evidence type="ECO:0000256" key="3">
    <source>
        <dbReference type="PROSITE-ProRule" id="PRU00175"/>
    </source>
</evidence>
<feature type="domain" description="RING-type" evidence="5">
    <location>
        <begin position="381"/>
        <end position="445"/>
    </location>
</feature>
<dbReference type="PROSITE" id="PS50908">
    <property type="entry name" value="RWD"/>
    <property type="match status" value="1"/>
</dbReference>
<dbReference type="CDD" id="cd23818">
    <property type="entry name" value="RWD_RNF25"/>
    <property type="match status" value="1"/>
</dbReference>
<feature type="domain" description="RWD" evidence="7">
    <location>
        <begin position="264"/>
        <end position="373"/>
    </location>
</feature>
<evidence type="ECO:0000313" key="9">
    <source>
        <dbReference type="Proteomes" id="UP000276991"/>
    </source>
</evidence>
<feature type="region of interest" description="Disordered" evidence="4">
    <location>
        <begin position="574"/>
        <end position="593"/>
    </location>
</feature>
<dbReference type="Pfam" id="PF18592">
    <property type="entry name" value="Tho1_MOS11_C"/>
    <property type="match status" value="1"/>
</dbReference>
<dbReference type="InterPro" id="IPR003034">
    <property type="entry name" value="SAP_dom"/>
</dbReference>
<dbReference type="GO" id="GO:0008270">
    <property type="term" value="F:zinc ion binding"/>
    <property type="evidence" value="ECO:0007669"/>
    <property type="project" value="UniProtKB-KW"/>
</dbReference>
<name>A0A498SNC2_ACAVI</name>
<dbReference type="Gene3D" id="1.10.720.30">
    <property type="entry name" value="SAP domain"/>
    <property type="match status" value="1"/>
</dbReference>
<dbReference type="GO" id="GO:0061630">
    <property type="term" value="F:ubiquitin protein ligase activity"/>
    <property type="evidence" value="ECO:0007669"/>
    <property type="project" value="InterPro"/>
</dbReference>
<dbReference type="SUPFAM" id="SSF57850">
    <property type="entry name" value="RING/U-box"/>
    <property type="match status" value="1"/>
</dbReference>
<dbReference type="PANTHER" id="PTHR13198:SF4">
    <property type="entry name" value="E3 UBIQUITIN-PROTEIN LIGASE RNF25"/>
    <property type="match status" value="1"/>
</dbReference>
<dbReference type="SMART" id="SM00184">
    <property type="entry name" value="RING"/>
    <property type="match status" value="1"/>
</dbReference>
<protein>
    <recommendedName>
        <fullName evidence="10">RING-type domain-containing protein</fullName>
    </recommendedName>
</protein>
<dbReference type="SMART" id="SM00513">
    <property type="entry name" value="SAP"/>
    <property type="match status" value="1"/>
</dbReference>
<feature type="domain" description="SAP" evidence="6">
    <location>
        <begin position="6"/>
        <end position="40"/>
    </location>
</feature>
<proteinExistence type="predicted"/>
<dbReference type="PANTHER" id="PTHR13198">
    <property type="entry name" value="RING FINGER PROTEIN 25"/>
    <property type="match status" value="1"/>
</dbReference>
<sequence length="593" mass="67587">MSTKDLSKMTVVQLREQLRSRGLPTDGTKAALIERLKGSYAVEETILNSDVSASKDSLEETVLEGAINEDDILGPDTSIKKKEGIAPAAIPSPPAMISPIAGEAKSNQQAEVNKKAEAMNSLDAKLKRAQRFGLPLSDEQMKEKRAQRFGMQLNAVANVDEILAEKKKKRAERFGIVNEAEKMQEILDRRAKRFGIDNKTNAVIAGKVEKASLEVLERRAKRFGSCSEEAEQTDKRRVKPNEGYKYVVFGTQDWYSAILIMVEEEVEVLRSIYGDELVVERNFTENESPITLSMKIRPSLSHSLCATSVHAVIKLPEQYPKISPKVYLRQQRGFDESSANILQKSIQEYIEASIDMPILYDIFQMIQKFVETEQNFPCTVCPVCLDGFSAETSTFCTSNCDHYIHQNCFICYVNYTRNEIKKELSEWPEDMKSKVDQVLKCPICRTPLSEQDLSIVGQELITLDEAIADKGKFEFNWEEWRVKREELQLVFERQKARGGIIDPEEERKRYLITEDVVFETQPVVESSQQKKNVGAVEFVENVSSESSCQFLDHQKYRHPYSLFQLQNRNMRFKSGPSNERFRKDRGGSGYIPT</sequence>
<dbReference type="InterPro" id="IPR013083">
    <property type="entry name" value="Znf_RING/FYVE/PHD"/>
</dbReference>
<dbReference type="InterPro" id="IPR036361">
    <property type="entry name" value="SAP_dom_sf"/>
</dbReference>
<dbReference type="SUPFAM" id="SSF54495">
    <property type="entry name" value="UBC-like"/>
    <property type="match status" value="1"/>
</dbReference>
<keyword evidence="1 3" id="KW-0479">Metal-binding</keyword>
<evidence type="ECO:0000256" key="2">
    <source>
        <dbReference type="ARBA" id="ARBA00022833"/>
    </source>
</evidence>
<dbReference type="Gene3D" id="3.10.110.10">
    <property type="entry name" value="Ubiquitin Conjugating Enzyme"/>
    <property type="match status" value="1"/>
</dbReference>
<dbReference type="InterPro" id="IPR039133">
    <property type="entry name" value="RNF25"/>
</dbReference>
<dbReference type="Proteomes" id="UP000276991">
    <property type="component" value="Unassembled WGS sequence"/>
</dbReference>
<accession>A0A498SNC2</accession>
<gene>
    <name evidence="8" type="ORF">NAV_LOCUS5086</name>
</gene>
<evidence type="ECO:0000256" key="1">
    <source>
        <dbReference type="ARBA" id="ARBA00022771"/>
    </source>
</evidence>
<evidence type="ECO:0000313" key="8">
    <source>
        <dbReference type="EMBL" id="VBB30295.1"/>
    </source>
</evidence>
<dbReference type="EMBL" id="UPTC01000835">
    <property type="protein sequence ID" value="VBB30295.1"/>
    <property type="molecule type" value="Genomic_DNA"/>
</dbReference>
<evidence type="ECO:0000259" key="7">
    <source>
        <dbReference type="PROSITE" id="PS50908"/>
    </source>
</evidence>
<evidence type="ECO:0000259" key="6">
    <source>
        <dbReference type="PROSITE" id="PS50800"/>
    </source>
</evidence>
<dbReference type="Pfam" id="PF02037">
    <property type="entry name" value="SAP"/>
    <property type="match status" value="1"/>
</dbReference>
<dbReference type="STRING" id="6277.A0A498SNC2"/>
<evidence type="ECO:0000256" key="4">
    <source>
        <dbReference type="SAM" id="MobiDB-lite"/>
    </source>
</evidence>
<dbReference type="GO" id="GO:0005634">
    <property type="term" value="C:nucleus"/>
    <property type="evidence" value="ECO:0007669"/>
    <property type="project" value="TreeGrafter"/>
</dbReference>
<reference evidence="8 9" key="1">
    <citation type="submission" date="2018-08" db="EMBL/GenBank/DDBJ databases">
        <authorList>
            <person name="Laetsch R D."/>
            <person name="Stevens L."/>
            <person name="Kumar S."/>
            <person name="Blaxter L. M."/>
        </authorList>
    </citation>
    <scope>NUCLEOTIDE SEQUENCE [LARGE SCALE GENOMIC DNA]</scope>
</reference>
<dbReference type="GO" id="GO:0016567">
    <property type="term" value="P:protein ubiquitination"/>
    <property type="evidence" value="ECO:0007669"/>
    <property type="project" value="TreeGrafter"/>
</dbReference>
<dbReference type="InterPro" id="IPR016135">
    <property type="entry name" value="UBQ-conjugating_enzyme/RWD"/>
</dbReference>
<dbReference type="InterPro" id="IPR040746">
    <property type="entry name" value="THO1_MOS11_C"/>
</dbReference>
<evidence type="ECO:0000259" key="5">
    <source>
        <dbReference type="PROSITE" id="PS50089"/>
    </source>
</evidence>
<evidence type="ECO:0008006" key="10">
    <source>
        <dbReference type="Google" id="ProtNLM"/>
    </source>
</evidence>
<dbReference type="Gene3D" id="3.30.40.10">
    <property type="entry name" value="Zinc/RING finger domain, C3HC4 (zinc finger)"/>
    <property type="match status" value="1"/>
</dbReference>
<dbReference type="SUPFAM" id="SSF68906">
    <property type="entry name" value="SAP domain"/>
    <property type="match status" value="1"/>
</dbReference>